<protein>
    <submittedName>
        <fullName evidence="1">Uncharacterized protein</fullName>
    </submittedName>
</protein>
<evidence type="ECO:0000313" key="1">
    <source>
        <dbReference type="EMBL" id="VFQ96568.1"/>
    </source>
</evidence>
<evidence type="ECO:0000313" key="2">
    <source>
        <dbReference type="Proteomes" id="UP000595140"/>
    </source>
</evidence>
<name>A0A484N8H4_9ASTE</name>
<proteinExistence type="predicted"/>
<dbReference type="AlphaFoldDB" id="A0A484N8H4"/>
<keyword evidence="2" id="KW-1185">Reference proteome</keyword>
<organism evidence="1 2">
    <name type="scientific">Cuscuta campestris</name>
    <dbReference type="NCBI Taxonomy" id="132261"/>
    <lineage>
        <taxon>Eukaryota</taxon>
        <taxon>Viridiplantae</taxon>
        <taxon>Streptophyta</taxon>
        <taxon>Embryophyta</taxon>
        <taxon>Tracheophyta</taxon>
        <taxon>Spermatophyta</taxon>
        <taxon>Magnoliopsida</taxon>
        <taxon>eudicotyledons</taxon>
        <taxon>Gunneridae</taxon>
        <taxon>Pentapetalae</taxon>
        <taxon>asterids</taxon>
        <taxon>lamiids</taxon>
        <taxon>Solanales</taxon>
        <taxon>Convolvulaceae</taxon>
        <taxon>Cuscuteae</taxon>
        <taxon>Cuscuta</taxon>
        <taxon>Cuscuta subgen. Grammica</taxon>
        <taxon>Cuscuta sect. Cleistogrammica</taxon>
    </lineage>
</organism>
<sequence>MLNPSIPCTTASQVLHPLIHKLVFIYGDEKLPTQVIEAELERCLLNHKSIKTESSKKTGCSILVKDYENVKLRRPKAQDVCFEKWKRHANGAT</sequence>
<reference evidence="1 2" key="1">
    <citation type="submission" date="2018-04" db="EMBL/GenBank/DDBJ databases">
        <authorList>
            <person name="Vogel A."/>
        </authorList>
    </citation>
    <scope>NUCLEOTIDE SEQUENCE [LARGE SCALE GENOMIC DNA]</scope>
</reference>
<gene>
    <name evidence="1" type="ORF">CCAM_LOCUS38344</name>
</gene>
<dbReference type="EMBL" id="OOIL02006049">
    <property type="protein sequence ID" value="VFQ96568.1"/>
    <property type="molecule type" value="Genomic_DNA"/>
</dbReference>
<accession>A0A484N8H4</accession>
<dbReference type="Proteomes" id="UP000595140">
    <property type="component" value="Unassembled WGS sequence"/>
</dbReference>